<dbReference type="GO" id="GO:0008484">
    <property type="term" value="F:sulfuric ester hydrolase activity"/>
    <property type="evidence" value="ECO:0007669"/>
    <property type="project" value="InterPro"/>
</dbReference>
<evidence type="ECO:0000256" key="3">
    <source>
        <dbReference type="ARBA" id="ARBA00022723"/>
    </source>
</evidence>
<dbReference type="Gene3D" id="3.30.1120.10">
    <property type="match status" value="1"/>
</dbReference>
<dbReference type="InterPro" id="IPR024607">
    <property type="entry name" value="Sulfatase_CS"/>
</dbReference>
<dbReference type="OrthoDB" id="103349at2759"/>
<dbReference type="EMBL" id="CABPRJ010002376">
    <property type="protein sequence ID" value="VVC44129.1"/>
    <property type="molecule type" value="Genomic_DNA"/>
</dbReference>
<keyword evidence="10" id="KW-1185">Reference proteome</keyword>
<evidence type="ECO:0000259" key="8">
    <source>
        <dbReference type="Pfam" id="PF00884"/>
    </source>
</evidence>
<proteinExistence type="inferred from homology"/>
<dbReference type="InterPro" id="IPR047115">
    <property type="entry name" value="ARSB"/>
</dbReference>
<keyword evidence="3" id="KW-0479">Metal-binding</keyword>
<organism evidence="9 10">
    <name type="scientific">Cinara cedri</name>
    <dbReference type="NCBI Taxonomy" id="506608"/>
    <lineage>
        <taxon>Eukaryota</taxon>
        <taxon>Metazoa</taxon>
        <taxon>Ecdysozoa</taxon>
        <taxon>Arthropoda</taxon>
        <taxon>Hexapoda</taxon>
        <taxon>Insecta</taxon>
        <taxon>Pterygota</taxon>
        <taxon>Neoptera</taxon>
        <taxon>Paraneoptera</taxon>
        <taxon>Hemiptera</taxon>
        <taxon>Sternorrhyncha</taxon>
        <taxon>Aphidomorpha</taxon>
        <taxon>Aphidoidea</taxon>
        <taxon>Aphididae</taxon>
        <taxon>Lachninae</taxon>
        <taxon>Cinara</taxon>
    </lineage>
</organism>
<evidence type="ECO:0000256" key="5">
    <source>
        <dbReference type="ARBA" id="ARBA00022837"/>
    </source>
</evidence>
<dbReference type="PROSITE" id="PS00149">
    <property type="entry name" value="SULFATASE_2"/>
    <property type="match status" value="1"/>
</dbReference>
<dbReference type="GO" id="GO:0046872">
    <property type="term" value="F:metal ion binding"/>
    <property type="evidence" value="ECO:0007669"/>
    <property type="project" value="UniProtKB-KW"/>
</dbReference>
<dbReference type="InterPro" id="IPR017850">
    <property type="entry name" value="Alkaline_phosphatase_core_sf"/>
</dbReference>
<evidence type="ECO:0000256" key="4">
    <source>
        <dbReference type="ARBA" id="ARBA00022801"/>
    </source>
</evidence>
<evidence type="ECO:0000256" key="6">
    <source>
        <dbReference type="ARBA" id="ARBA00023180"/>
    </source>
</evidence>
<dbReference type="InterPro" id="IPR000917">
    <property type="entry name" value="Sulfatase_N"/>
</dbReference>
<keyword evidence="6" id="KW-0325">Glycoprotein</keyword>
<keyword evidence="4" id="KW-0378">Hydrolase</keyword>
<dbReference type="Proteomes" id="UP000325440">
    <property type="component" value="Unassembled WGS sequence"/>
</dbReference>
<accession>A0A5E4NH74</accession>
<dbReference type="PROSITE" id="PS00523">
    <property type="entry name" value="SULFATASE_1"/>
    <property type="match status" value="1"/>
</dbReference>
<comment type="cofactor">
    <cofactor evidence="1">
        <name>Ca(2+)</name>
        <dbReference type="ChEBI" id="CHEBI:29108"/>
    </cofactor>
</comment>
<gene>
    <name evidence="9" type="ORF">CINCED_3A015200</name>
</gene>
<keyword evidence="5" id="KW-0106">Calcium</keyword>
<feature type="chain" id="PRO_5022968372" evidence="7">
    <location>
        <begin position="27"/>
        <end position="561"/>
    </location>
</feature>
<evidence type="ECO:0000256" key="1">
    <source>
        <dbReference type="ARBA" id="ARBA00001913"/>
    </source>
</evidence>
<dbReference type="PANTHER" id="PTHR10342:SF264">
    <property type="entry name" value="MIP05773P-RELATED"/>
    <property type="match status" value="1"/>
</dbReference>
<dbReference type="AlphaFoldDB" id="A0A5E4NH74"/>
<dbReference type="SUPFAM" id="SSF53649">
    <property type="entry name" value="Alkaline phosphatase-like"/>
    <property type="match status" value="1"/>
</dbReference>
<dbReference type="Gene3D" id="3.40.720.10">
    <property type="entry name" value="Alkaline Phosphatase, subunit A"/>
    <property type="match status" value="1"/>
</dbReference>
<protein>
    <submittedName>
        <fullName evidence="9">Alkaline-phosphatase-like, core domain,Alkaline phosphatase-like, alpha/beta/alpha,Sulfatase, N</fullName>
    </submittedName>
</protein>
<evidence type="ECO:0000313" key="10">
    <source>
        <dbReference type="Proteomes" id="UP000325440"/>
    </source>
</evidence>
<dbReference type="PANTHER" id="PTHR10342">
    <property type="entry name" value="ARYLSULFATASE"/>
    <property type="match status" value="1"/>
</dbReference>
<comment type="similarity">
    <text evidence="2">Belongs to the sulfatase family.</text>
</comment>
<feature type="signal peptide" evidence="7">
    <location>
        <begin position="1"/>
        <end position="26"/>
    </location>
</feature>
<sequence length="561" mass="62817">MEGILVRTLFILQGAFLPFTASISTSKPNIVFIMADDLGWNDVSFHGSDEILTPNIDALAFNGIVLNNLYTQPVCTPSRVALMTGKYPIKLGMQGPPTYGAEPNGLPLSEKLLPEYFKELGYSTRAIGKWHLGFFKQAYTPTRRGFESFLGYYTGYVSYYDYILQDTYQKYGEFNGFDLRRNETIAWDLVGKYATDVFTDEAVRLIKDQPANKPMLLYLAHLAVHSANKGKPLEAPQSEVDKFKHILDPNRRTYAAMVSKLDESVGRVVQALKEKDILENTIIIFMSDNGSPTFDDSGNDFPSHVDVGISPNWGSNFPFRGTKNTLWQGGVKSASFIWASDLQRNRRVSKQLMHITDWLPTLYSAAGGNPAFLPKNLDGLNQWTSLVSNKPSQRKYVLLNIDEKQRYAGIIKDNWKLIIGATKSGTLDGFFGVTRPRVQYNATAVLYSMAGRAVSRLSSGLPHVTIQDVLAARYESVIRCNPSENGTQTRSPCPSGAACLFDLLADPCETVNVAREHVGVSAQLYDMLKYYRRLLIPQTNQPFDPTANPTRYNDTWSSWAY</sequence>
<feature type="domain" description="Sulfatase N-terminal" evidence="8">
    <location>
        <begin position="28"/>
        <end position="367"/>
    </location>
</feature>
<evidence type="ECO:0000256" key="2">
    <source>
        <dbReference type="ARBA" id="ARBA00008779"/>
    </source>
</evidence>
<evidence type="ECO:0000256" key="7">
    <source>
        <dbReference type="SAM" id="SignalP"/>
    </source>
</evidence>
<dbReference type="Pfam" id="PF00884">
    <property type="entry name" value="Sulfatase"/>
    <property type="match status" value="1"/>
</dbReference>
<keyword evidence="7" id="KW-0732">Signal</keyword>
<reference evidence="9 10" key="1">
    <citation type="submission" date="2019-08" db="EMBL/GenBank/DDBJ databases">
        <authorList>
            <person name="Alioto T."/>
            <person name="Alioto T."/>
            <person name="Gomez Garrido J."/>
        </authorList>
    </citation>
    <scope>NUCLEOTIDE SEQUENCE [LARGE SCALE GENOMIC DNA]</scope>
</reference>
<name>A0A5E4NH74_9HEMI</name>
<dbReference type="CDD" id="cd16029">
    <property type="entry name" value="4-S"/>
    <property type="match status" value="1"/>
</dbReference>
<evidence type="ECO:0000313" key="9">
    <source>
        <dbReference type="EMBL" id="VVC44129.1"/>
    </source>
</evidence>